<sequence length="156" mass="17189">MRPSAARRRAPSPALRSCFGSCGALCSRDSPCRASCQARHTDAPRREGDGGARRGGCRHVVGTLHDGGDVTPAIRRSPSPCRTAPTYARRRARLRRARLRRARLRRARLRRARLRRALRAHGAPPPRPTAAALLRRSSSRLRAGRPGRSRARSLPA</sequence>
<feature type="region of interest" description="Disordered" evidence="1">
    <location>
        <begin position="116"/>
        <end position="156"/>
    </location>
</feature>
<accession>A0ABD7GKT0</accession>
<dbReference type="RefSeq" id="WP_181872662.1">
    <property type="nucleotide sequence ID" value="NZ_AP025575.1"/>
</dbReference>
<dbReference type="AlphaFoldDB" id="A0ABD7GKT0"/>
<dbReference type="Pfam" id="PF00805">
    <property type="entry name" value="Pentapeptide"/>
    <property type="match status" value="1"/>
</dbReference>
<evidence type="ECO:0000256" key="1">
    <source>
        <dbReference type="SAM" id="MobiDB-lite"/>
    </source>
</evidence>
<organism evidence="2 3">
    <name type="scientific">Eggerthella lenta</name>
    <name type="common">Eubacterium lentum</name>
    <dbReference type="NCBI Taxonomy" id="84112"/>
    <lineage>
        <taxon>Bacteria</taxon>
        <taxon>Bacillati</taxon>
        <taxon>Actinomycetota</taxon>
        <taxon>Coriobacteriia</taxon>
        <taxon>Eggerthellales</taxon>
        <taxon>Eggerthellaceae</taxon>
        <taxon>Eggerthella</taxon>
    </lineage>
</organism>
<dbReference type="Proteomes" id="UP000253915">
    <property type="component" value="Unassembled WGS sequence"/>
</dbReference>
<name>A0ABD7GKT0_EGGLN</name>
<dbReference type="EMBL" id="PPUQ01000005">
    <property type="protein sequence ID" value="RDC39772.1"/>
    <property type="molecule type" value="Genomic_DNA"/>
</dbReference>
<proteinExistence type="predicted"/>
<comment type="caution">
    <text evidence="2">The sequence shown here is derived from an EMBL/GenBank/DDBJ whole genome shotgun (WGS) entry which is preliminary data.</text>
</comment>
<evidence type="ECO:0000313" key="2">
    <source>
        <dbReference type="EMBL" id="RDC39772.1"/>
    </source>
</evidence>
<evidence type="ECO:0000313" key="3">
    <source>
        <dbReference type="Proteomes" id="UP000253915"/>
    </source>
</evidence>
<feature type="compositionally biased region" description="Basic residues" evidence="1">
    <location>
        <begin position="137"/>
        <end position="156"/>
    </location>
</feature>
<feature type="region of interest" description="Disordered" evidence="1">
    <location>
        <begin position="63"/>
        <end position="83"/>
    </location>
</feature>
<dbReference type="InterPro" id="IPR001646">
    <property type="entry name" value="5peptide_repeat"/>
</dbReference>
<gene>
    <name evidence="2" type="ORF">C1853_05255</name>
</gene>
<reference evidence="2 3" key="1">
    <citation type="journal article" date="2018" name="Elife">
        <title>Discovery and characterization of a prevalent human gut bacterial enzyme sufficient for the inactivation of a family of plant toxins.</title>
        <authorList>
            <person name="Koppel N."/>
            <person name="Bisanz J.E."/>
            <person name="Pandelia M.E."/>
            <person name="Turnbaugh P.J."/>
            <person name="Balskus E.P."/>
        </authorList>
    </citation>
    <scope>NUCLEOTIDE SEQUENCE [LARGE SCALE GENOMIC DNA]</scope>
    <source>
        <strain evidence="2 3">16A</strain>
    </source>
</reference>
<protein>
    <submittedName>
        <fullName evidence="2">Uncharacterized protein</fullName>
    </submittedName>
</protein>